<dbReference type="Pfam" id="PF01416">
    <property type="entry name" value="PseudoU_synth_1"/>
    <property type="match status" value="2"/>
</dbReference>
<dbReference type="PANTHER" id="PTHR11142">
    <property type="entry name" value="PSEUDOURIDYLATE SYNTHASE"/>
    <property type="match status" value="1"/>
</dbReference>
<dbReference type="GO" id="GO:0160147">
    <property type="term" value="F:tRNA pseudouridine(38-40) synthase activity"/>
    <property type="evidence" value="ECO:0007669"/>
    <property type="project" value="UniProtKB-EC"/>
</dbReference>
<dbReference type="InterPro" id="IPR020095">
    <property type="entry name" value="PsdUridine_synth_TruA_C"/>
</dbReference>
<dbReference type="CDD" id="cd02570">
    <property type="entry name" value="PseudoU_synth_EcTruA"/>
    <property type="match status" value="1"/>
</dbReference>
<comment type="caution">
    <text evidence="4">Lacks conserved residue(s) required for the propagation of feature annotation.</text>
</comment>
<dbReference type="RefSeq" id="WP_044039354.1">
    <property type="nucleotide sequence ID" value="NZ_HG917868.1"/>
</dbReference>
<evidence type="ECO:0000256" key="7">
    <source>
        <dbReference type="RuleBase" id="RU003792"/>
    </source>
</evidence>
<organism evidence="9 10">
    <name type="scientific">Clostridium bornimense</name>
    <dbReference type="NCBI Taxonomy" id="1216932"/>
    <lineage>
        <taxon>Bacteria</taxon>
        <taxon>Bacillati</taxon>
        <taxon>Bacillota</taxon>
        <taxon>Clostridia</taxon>
        <taxon>Eubacteriales</taxon>
        <taxon>Clostridiaceae</taxon>
        <taxon>Clostridium</taxon>
    </lineage>
</organism>
<dbReference type="SUPFAM" id="SSF55120">
    <property type="entry name" value="Pseudouridine synthase"/>
    <property type="match status" value="1"/>
</dbReference>
<comment type="similarity">
    <text evidence="1 4 7">Belongs to the tRNA pseudouridine synthase TruA family.</text>
</comment>
<gene>
    <name evidence="9" type="primary">truA2</name>
    <name evidence="4" type="synonym">truA</name>
    <name evidence="9" type="ORF">CM240_2418</name>
</gene>
<dbReference type="Proteomes" id="UP000019426">
    <property type="component" value="Chromosome M2/40_rep1"/>
</dbReference>
<name>W6SIR6_9CLOT</name>
<accession>W6SIR6</accession>
<feature type="active site" description="Nucleophile" evidence="4 5">
    <location>
        <position position="52"/>
    </location>
</feature>
<sequence length="244" mass="27666">MKNIKLIIEYDGTNYYGWQKQPDGNTVQQKIEKAISEVTGETIDLIGCSRTDSGVHATGYVANFYTNSTIPGEKFYIVINQKLPKDIVVIKSEEVDKEFHARFSSTGKMYCYSILNQPIRSPLNSRYYHHIYKPLNIDLMIEGSKYMIGEKDFKAFQNNGSEVNSTVRTINDIKIVKDENYIKIYVTGDGFLYNMVRIIAGTLIDVGVGYKKPEQVLDIIESKDRSKAGKTAPALGLKLVKVFY</sequence>
<feature type="domain" description="Pseudouridine synthase I TruA alpha/beta" evidence="8">
    <location>
        <begin position="7"/>
        <end position="103"/>
    </location>
</feature>
<dbReference type="PANTHER" id="PTHR11142:SF0">
    <property type="entry name" value="TRNA PSEUDOURIDINE SYNTHASE-LIKE 1"/>
    <property type="match status" value="1"/>
</dbReference>
<evidence type="ECO:0000313" key="10">
    <source>
        <dbReference type="Proteomes" id="UP000019426"/>
    </source>
</evidence>
<feature type="binding site" evidence="4 6">
    <location>
        <position position="110"/>
    </location>
    <ligand>
        <name>substrate</name>
    </ligand>
</feature>
<comment type="function">
    <text evidence="4">Formation of pseudouridine at positions 38, 39 and 40 in the anticodon stem and loop of transfer RNAs.</text>
</comment>
<dbReference type="PIRSF" id="PIRSF001430">
    <property type="entry name" value="tRNA_psdUrid_synth"/>
    <property type="match status" value="1"/>
</dbReference>
<dbReference type="InterPro" id="IPR020094">
    <property type="entry name" value="TruA/RsuA/RluB/E/F_N"/>
</dbReference>
<comment type="catalytic activity">
    <reaction evidence="4 7">
        <text>uridine(38/39/40) in tRNA = pseudouridine(38/39/40) in tRNA</text>
        <dbReference type="Rhea" id="RHEA:22376"/>
        <dbReference type="Rhea" id="RHEA-COMP:10085"/>
        <dbReference type="Rhea" id="RHEA-COMP:10087"/>
        <dbReference type="ChEBI" id="CHEBI:65314"/>
        <dbReference type="ChEBI" id="CHEBI:65315"/>
        <dbReference type="EC" id="5.4.99.12"/>
    </reaction>
</comment>
<dbReference type="AlphaFoldDB" id="W6SIR6"/>
<dbReference type="InterPro" id="IPR020103">
    <property type="entry name" value="PsdUridine_synth_cat_dom_sf"/>
</dbReference>
<dbReference type="PATRIC" id="fig|1216932.3.peg.2396"/>
<evidence type="ECO:0000256" key="1">
    <source>
        <dbReference type="ARBA" id="ARBA00009375"/>
    </source>
</evidence>
<evidence type="ECO:0000313" key="9">
    <source>
        <dbReference type="EMBL" id="CDM69555.1"/>
    </source>
</evidence>
<evidence type="ECO:0000256" key="3">
    <source>
        <dbReference type="ARBA" id="ARBA00023235"/>
    </source>
</evidence>
<dbReference type="GO" id="GO:0031119">
    <property type="term" value="P:tRNA pseudouridine synthesis"/>
    <property type="evidence" value="ECO:0007669"/>
    <property type="project" value="UniProtKB-UniRule"/>
</dbReference>
<dbReference type="InterPro" id="IPR020097">
    <property type="entry name" value="PsdUridine_synth_TruA_a/b_dom"/>
</dbReference>
<dbReference type="Gene3D" id="3.30.70.660">
    <property type="entry name" value="Pseudouridine synthase I, catalytic domain, C-terminal subdomain"/>
    <property type="match status" value="1"/>
</dbReference>
<evidence type="ECO:0000256" key="5">
    <source>
        <dbReference type="PIRSR" id="PIRSR001430-1"/>
    </source>
</evidence>
<evidence type="ECO:0000256" key="6">
    <source>
        <dbReference type="PIRSR" id="PIRSR001430-2"/>
    </source>
</evidence>
<dbReference type="GO" id="GO:0003723">
    <property type="term" value="F:RNA binding"/>
    <property type="evidence" value="ECO:0007669"/>
    <property type="project" value="InterPro"/>
</dbReference>
<dbReference type="HOGENOM" id="CLU_014673_0_1_9"/>
<dbReference type="InterPro" id="IPR001406">
    <property type="entry name" value="PsdUridine_synth_TruA"/>
</dbReference>
<evidence type="ECO:0000256" key="2">
    <source>
        <dbReference type="ARBA" id="ARBA00022694"/>
    </source>
</evidence>
<dbReference type="STRING" id="1216932.CM240_2418"/>
<keyword evidence="2 4" id="KW-0819">tRNA processing</keyword>
<dbReference type="EMBL" id="HG917868">
    <property type="protein sequence ID" value="CDM69555.1"/>
    <property type="molecule type" value="Genomic_DNA"/>
</dbReference>
<comment type="subunit">
    <text evidence="4">Homodimer.</text>
</comment>
<proteinExistence type="inferred from homology"/>
<dbReference type="Gene3D" id="3.30.70.580">
    <property type="entry name" value="Pseudouridine synthase I, catalytic domain, N-terminal subdomain"/>
    <property type="match status" value="1"/>
</dbReference>
<dbReference type="KEGG" id="clt:CM240_2418"/>
<evidence type="ECO:0000256" key="4">
    <source>
        <dbReference type="HAMAP-Rule" id="MF_00171"/>
    </source>
</evidence>
<keyword evidence="3 4" id="KW-0413">Isomerase</keyword>
<reference evidence="9 10" key="1">
    <citation type="submission" date="2013-11" db="EMBL/GenBank/DDBJ databases">
        <title>Complete genome sequence of Clostridum sp. M2/40.</title>
        <authorList>
            <person name="Wibberg D."/>
            <person name="Puehler A."/>
            <person name="Schlueter A."/>
        </authorList>
    </citation>
    <scope>NUCLEOTIDE SEQUENCE [LARGE SCALE GENOMIC DNA]</scope>
    <source>
        <strain evidence="10">M2/40</strain>
    </source>
</reference>
<evidence type="ECO:0000259" key="8">
    <source>
        <dbReference type="Pfam" id="PF01416"/>
    </source>
</evidence>
<feature type="domain" description="Pseudouridine synthase I TruA alpha/beta" evidence="8">
    <location>
        <begin position="145"/>
        <end position="244"/>
    </location>
</feature>
<keyword evidence="10" id="KW-1185">Reference proteome</keyword>
<protein>
    <recommendedName>
        <fullName evidence="4">tRNA pseudouridine synthase A</fullName>
        <ecNumber evidence="4">5.4.99.12</ecNumber>
    </recommendedName>
    <alternativeName>
        <fullName evidence="4">tRNA pseudouridine(38-40) synthase</fullName>
    </alternativeName>
    <alternativeName>
        <fullName evidence="4">tRNA pseudouridylate synthase I</fullName>
    </alternativeName>
    <alternativeName>
        <fullName evidence="4">tRNA-uridine isomerase I</fullName>
    </alternativeName>
</protein>
<dbReference type="EC" id="5.4.99.12" evidence="4"/>
<dbReference type="eggNOG" id="COG0101">
    <property type="taxonomic scope" value="Bacteria"/>
</dbReference>
<dbReference type="FunFam" id="3.30.70.580:FF:000001">
    <property type="entry name" value="tRNA pseudouridine synthase A"/>
    <property type="match status" value="1"/>
</dbReference>
<dbReference type="HAMAP" id="MF_00171">
    <property type="entry name" value="TruA"/>
    <property type="match status" value="1"/>
</dbReference>
<dbReference type="OrthoDB" id="9811823at2"/>
<dbReference type="NCBIfam" id="TIGR00071">
    <property type="entry name" value="hisT_truA"/>
    <property type="match status" value="1"/>
</dbReference>